<dbReference type="EMBL" id="BGPR01036077">
    <property type="protein sequence ID" value="GBO11145.1"/>
    <property type="molecule type" value="Genomic_DNA"/>
</dbReference>
<dbReference type="InterPro" id="IPR036691">
    <property type="entry name" value="Endo/exonu/phosph_ase_sf"/>
</dbReference>
<reference evidence="2 3" key="1">
    <citation type="journal article" date="2019" name="Sci. Rep.">
        <title>Orb-weaving spider Araneus ventricosus genome elucidates the spidroin gene catalogue.</title>
        <authorList>
            <person name="Kono N."/>
            <person name="Nakamura H."/>
            <person name="Ohtoshi R."/>
            <person name="Moran D.A.P."/>
            <person name="Shinohara A."/>
            <person name="Yoshida Y."/>
            <person name="Fujiwara M."/>
            <person name="Mori M."/>
            <person name="Tomita M."/>
            <person name="Arakawa K."/>
        </authorList>
    </citation>
    <scope>NUCLEOTIDE SEQUENCE [LARGE SCALE GENOMIC DNA]</scope>
</reference>
<organism evidence="2 3">
    <name type="scientific">Araneus ventricosus</name>
    <name type="common">Orbweaver spider</name>
    <name type="synonym">Epeira ventricosa</name>
    <dbReference type="NCBI Taxonomy" id="182803"/>
    <lineage>
        <taxon>Eukaryota</taxon>
        <taxon>Metazoa</taxon>
        <taxon>Ecdysozoa</taxon>
        <taxon>Arthropoda</taxon>
        <taxon>Chelicerata</taxon>
        <taxon>Arachnida</taxon>
        <taxon>Araneae</taxon>
        <taxon>Araneomorphae</taxon>
        <taxon>Entelegynae</taxon>
        <taxon>Araneoidea</taxon>
        <taxon>Araneidae</taxon>
        <taxon>Araneus</taxon>
    </lineage>
</organism>
<evidence type="ECO:0000313" key="3">
    <source>
        <dbReference type="Proteomes" id="UP000499080"/>
    </source>
</evidence>
<comment type="caution">
    <text evidence="2">The sequence shown here is derived from an EMBL/GenBank/DDBJ whole genome shotgun (WGS) entry which is preliminary data.</text>
</comment>
<dbReference type="Pfam" id="PF14529">
    <property type="entry name" value="Exo_endo_phos_2"/>
    <property type="match status" value="1"/>
</dbReference>
<evidence type="ECO:0000259" key="1">
    <source>
        <dbReference type="Pfam" id="PF14529"/>
    </source>
</evidence>
<name>A0A4Y2UDM0_ARAVE</name>
<dbReference type="AlphaFoldDB" id="A0A4Y2UDM0"/>
<accession>A0A4Y2UDM0</accession>
<keyword evidence="3" id="KW-1185">Reference proteome</keyword>
<dbReference type="GO" id="GO:0003824">
    <property type="term" value="F:catalytic activity"/>
    <property type="evidence" value="ECO:0007669"/>
    <property type="project" value="InterPro"/>
</dbReference>
<sequence>MNFHFQKKIIYRKDRESSSRGGGFLIAVGRKISSHIINLQLPSSSNEAQAIKVFFHHSEFTIVNLYSPSCCFEVVWPNNLLSQISQPYIIVGDFNIRHPALGVQNASTNGELFLDCVIENNLNMINMSIPTHFTATSTSLLNLAITSPDIFPYITFQVHSDPMESGHFPIITFINKKKNKCSRKKMNWKEVGDYLNDHKIGGKDFQDYNNFEGFCKKTLNECTSVVTASTQPTTPWWNSKWNYLLGQKRKMLRLAHFHFSLSHWLK</sequence>
<dbReference type="OrthoDB" id="2800852at2759"/>
<protein>
    <recommendedName>
        <fullName evidence="1">Endonuclease/exonuclease/phosphatase domain-containing protein</fullName>
    </recommendedName>
</protein>
<dbReference type="Gene3D" id="3.60.10.10">
    <property type="entry name" value="Endonuclease/exonuclease/phosphatase"/>
    <property type="match status" value="1"/>
</dbReference>
<dbReference type="Proteomes" id="UP000499080">
    <property type="component" value="Unassembled WGS sequence"/>
</dbReference>
<evidence type="ECO:0000313" key="2">
    <source>
        <dbReference type="EMBL" id="GBO11145.1"/>
    </source>
</evidence>
<dbReference type="SUPFAM" id="SSF56219">
    <property type="entry name" value="DNase I-like"/>
    <property type="match status" value="1"/>
</dbReference>
<proteinExistence type="predicted"/>
<dbReference type="InterPro" id="IPR005135">
    <property type="entry name" value="Endo/exonuclease/phosphatase"/>
</dbReference>
<feature type="domain" description="Endonuclease/exonuclease/phosphatase" evidence="1">
    <location>
        <begin position="79"/>
        <end position="171"/>
    </location>
</feature>
<gene>
    <name evidence="2" type="ORF">AVEN_171137_1</name>
</gene>